<dbReference type="Gene3D" id="3.40.50.150">
    <property type="entry name" value="Vaccinia Virus protein VP39"/>
    <property type="match status" value="1"/>
</dbReference>
<proteinExistence type="predicted"/>
<dbReference type="Pfam" id="PF08241">
    <property type="entry name" value="Methyltransf_11"/>
    <property type="match status" value="1"/>
</dbReference>
<keyword evidence="2" id="KW-0808">Transferase</keyword>
<evidence type="ECO:0000313" key="3">
    <source>
        <dbReference type="Proteomes" id="UP000285324"/>
    </source>
</evidence>
<protein>
    <submittedName>
        <fullName evidence="2">Methyltransferase domain-containing protein</fullName>
    </submittedName>
</protein>
<accession>A0A424W8X6</accession>
<dbReference type="SUPFAM" id="SSF53335">
    <property type="entry name" value="S-adenosyl-L-methionine-dependent methyltransferases"/>
    <property type="match status" value="1"/>
</dbReference>
<comment type="caution">
    <text evidence="2">The sequence shown here is derived from an EMBL/GenBank/DDBJ whole genome shotgun (WGS) entry which is preliminary data.</text>
</comment>
<dbReference type="PANTHER" id="PTHR43861:SF6">
    <property type="entry name" value="METHYLTRANSFERASE TYPE 11"/>
    <property type="match status" value="1"/>
</dbReference>
<dbReference type="Proteomes" id="UP000285324">
    <property type="component" value="Unassembled WGS sequence"/>
</dbReference>
<organism evidence="2 3">
    <name type="scientific">Alcaligenes xylosoxydans xylosoxydans</name>
    <name type="common">Achromobacter xylosoxidans</name>
    <dbReference type="NCBI Taxonomy" id="85698"/>
    <lineage>
        <taxon>Bacteria</taxon>
        <taxon>Pseudomonadati</taxon>
        <taxon>Pseudomonadota</taxon>
        <taxon>Betaproteobacteria</taxon>
        <taxon>Burkholderiales</taxon>
        <taxon>Alcaligenaceae</taxon>
        <taxon>Achromobacter</taxon>
    </lineage>
</organism>
<dbReference type="InterPro" id="IPR013216">
    <property type="entry name" value="Methyltransf_11"/>
</dbReference>
<evidence type="ECO:0000259" key="1">
    <source>
        <dbReference type="Pfam" id="PF08241"/>
    </source>
</evidence>
<dbReference type="EMBL" id="QVXO01000036">
    <property type="protein sequence ID" value="RPJ89749.1"/>
    <property type="molecule type" value="Genomic_DNA"/>
</dbReference>
<dbReference type="PANTHER" id="PTHR43861">
    <property type="entry name" value="TRANS-ACONITATE 2-METHYLTRANSFERASE-RELATED"/>
    <property type="match status" value="1"/>
</dbReference>
<dbReference type="AlphaFoldDB" id="A0A424W8X6"/>
<dbReference type="RefSeq" id="WP_118933521.1">
    <property type="nucleotide sequence ID" value="NZ_CP061008.1"/>
</dbReference>
<evidence type="ECO:0000313" key="2">
    <source>
        <dbReference type="EMBL" id="RPJ89749.1"/>
    </source>
</evidence>
<feature type="domain" description="Methyltransferase type 11" evidence="1">
    <location>
        <begin position="37"/>
        <end position="133"/>
    </location>
</feature>
<dbReference type="CDD" id="cd02440">
    <property type="entry name" value="AdoMet_MTases"/>
    <property type="match status" value="1"/>
</dbReference>
<dbReference type="InterPro" id="IPR029063">
    <property type="entry name" value="SAM-dependent_MTases_sf"/>
</dbReference>
<reference evidence="2 3" key="1">
    <citation type="submission" date="2018-08" db="EMBL/GenBank/DDBJ databases">
        <title>Achromobacter xylosoxidans Genome sequencing and assembly.</title>
        <authorList>
            <person name="Wang R."/>
            <person name="Rensing C."/>
            <person name="Li Y."/>
        </authorList>
    </citation>
    <scope>NUCLEOTIDE SEQUENCE [LARGE SCALE GENOMIC DNA]</scope>
    <source>
        <strain evidence="2 3">GD003A</strain>
    </source>
</reference>
<gene>
    <name evidence="2" type="ORF">DY367_21250</name>
</gene>
<dbReference type="GO" id="GO:0008757">
    <property type="term" value="F:S-adenosylmethionine-dependent methyltransferase activity"/>
    <property type="evidence" value="ECO:0007669"/>
    <property type="project" value="InterPro"/>
</dbReference>
<name>A0A424W8X6_ALCXX</name>
<dbReference type="OrthoDB" id="9816564at2"/>
<dbReference type="GO" id="GO:0032259">
    <property type="term" value="P:methylation"/>
    <property type="evidence" value="ECO:0007669"/>
    <property type="project" value="UniProtKB-KW"/>
</dbReference>
<sequence length="462" mass="51978">MERLSFDQSSRYDGLEAAIHIARYSFARPYCLSKRVLDIACGEGYGSHLLARWGAAEVVGVDVSAEALQAANAHFSGEHVRFVQSEGETLLDKFEPESFDLIVSFETIEHVSDPIKFLSNLKRLVKPEGFIAISCPNDWWYFPTDEEKNPYHLRKYHFDEFKSQTEGVLGEARGWFLGGPATGFLNVGYERYPSDEEKGGQLQMLKAVPMTAGFMVPADRNAGPQPANASYFLGLWGEGELAEGGVSAGAAILPLSMDSFRTGIFQGHMPSVKEALAAQEAKHRIEKADLDSGLRAAELRVEAMGVEFQFMREQLGERVHHLTLLEQNHSELERVHSELVQKHAALEQHNGERIDWEHKLRAASLRVEALGLELQLTREQLGDRVHRLTVAEQNYSALEQTSATIQHSHEILQQSHAILTQRNSELEWAAARYARISSAIPSWLRKIMVFLYRHLWKSGRGN</sequence>
<keyword evidence="2" id="KW-0489">Methyltransferase</keyword>